<evidence type="ECO:0000313" key="1">
    <source>
        <dbReference type="EMBL" id="KAL0565120.1"/>
    </source>
</evidence>
<dbReference type="EMBL" id="JBAHYK010002412">
    <property type="protein sequence ID" value="KAL0565120.1"/>
    <property type="molecule type" value="Genomic_DNA"/>
</dbReference>
<feature type="non-terminal residue" evidence="1">
    <location>
        <position position="69"/>
    </location>
</feature>
<organism evidence="1 2">
    <name type="scientific">Marasmius crinis-equi</name>
    <dbReference type="NCBI Taxonomy" id="585013"/>
    <lineage>
        <taxon>Eukaryota</taxon>
        <taxon>Fungi</taxon>
        <taxon>Dikarya</taxon>
        <taxon>Basidiomycota</taxon>
        <taxon>Agaricomycotina</taxon>
        <taxon>Agaricomycetes</taxon>
        <taxon>Agaricomycetidae</taxon>
        <taxon>Agaricales</taxon>
        <taxon>Marasmiineae</taxon>
        <taxon>Marasmiaceae</taxon>
        <taxon>Marasmius</taxon>
    </lineage>
</organism>
<comment type="caution">
    <text evidence="1">The sequence shown here is derived from an EMBL/GenBank/DDBJ whole genome shotgun (WGS) entry which is preliminary data.</text>
</comment>
<feature type="non-terminal residue" evidence="1">
    <location>
        <position position="1"/>
    </location>
</feature>
<sequence>KTRGQLSKVTKNKISSSTRFCRMLSNARHLFTPRICLLPLLTNPRTSRSKLSLTCDISFLRRSATMTLG</sequence>
<evidence type="ECO:0000313" key="2">
    <source>
        <dbReference type="Proteomes" id="UP001465976"/>
    </source>
</evidence>
<keyword evidence="2" id="KW-1185">Reference proteome</keyword>
<gene>
    <name evidence="1" type="ORF">V5O48_016911</name>
</gene>
<dbReference type="Proteomes" id="UP001465976">
    <property type="component" value="Unassembled WGS sequence"/>
</dbReference>
<reference evidence="1 2" key="1">
    <citation type="submission" date="2024-02" db="EMBL/GenBank/DDBJ databases">
        <title>A draft genome for the cacao thread blight pathogen Marasmius crinis-equi.</title>
        <authorList>
            <person name="Cohen S.P."/>
            <person name="Baruah I.K."/>
            <person name="Amoako-Attah I."/>
            <person name="Bukari Y."/>
            <person name="Meinhardt L.W."/>
            <person name="Bailey B.A."/>
        </authorList>
    </citation>
    <scope>NUCLEOTIDE SEQUENCE [LARGE SCALE GENOMIC DNA]</scope>
    <source>
        <strain evidence="1 2">GH-76</strain>
    </source>
</reference>
<proteinExistence type="predicted"/>
<protein>
    <submittedName>
        <fullName evidence="1">Uncharacterized protein</fullName>
    </submittedName>
</protein>
<name>A0ABR3EQF1_9AGAR</name>
<accession>A0ABR3EQF1</accession>